<organism evidence="4 5">
    <name type="scientific">Rhizophlyctis rosea</name>
    <dbReference type="NCBI Taxonomy" id="64517"/>
    <lineage>
        <taxon>Eukaryota</taxon>
        <taxon>Fungi</taxon>
        <taxon>Fungi incertae sedis</taxon>
        <taxon>Chytridiomycota</taxon>
        <taxon>Chytridiomycota incertae sedis</taxon>
        <taxon>Chytridiomycetes</taxon>
        <taxon>Rhizophlyctidales</taxon>
        <taxon>Rhizophlyctidaceae</taxon>
        <taxon>Rhizophlyctis</taxon>
    </lineage>
</organism>
<evidence type="ECO:0000259" key="3">
    <source>
        <dbReference type="Pfam" id="PF22456"/>
    </source>
</evidence>
<dbReference type="PANTHER" id="PTHR43690">
    <property type="entry name" value="NARDILYSIN"/>
    <property type="match status" value="1"/>
</dbReference>
<dbReference type="InterPro" id="IPR032632">
    <property type="entry name" value="Peptidase_M16_M"/>
</dbReference>
<evidence type="ECO:0000313" key="4">
    <source>
        <dbReference type="EMBL" id="KAJ3054883.1"/>
    </source>
</evidence>
<dbReference type="Gene3D" id="3.30.830.10">
    <property type="entry name" value="Metalloenzyme, LuxS/M16 peptidase-like"/>
    <property type="match status" value="3"/>
</dbReference>
<dbReference type="InterPro" id="IPR050626">
    <property type="entry name" value="Peptidase_M16"/>
</dbReference>
<dbReference type="AlphaFoldDB" id="A0AAD5X4L9"/>
<dbReference type="GO" id="GO:0005829">
    <property type="term" value="C:cytosol"/>
    <property type="evidence" value="ECO:0007669"/>
    <property type="project" value="TreeGrafter"/>
</dbReference>
<dbReference type="Pfam" id="PF22456">
    <property type="entry name" value="PqqF-like_C_4"/>
    <property type="match status" value="1"/>
</dbReference>
<feature type="domain" description="Peptidase M16 middle/third" evidence="2">
    <location>
        <begin position="1"/>
        <end position="71"/>
    </location>
</feature>
<comment type="caution">
    <text evidence="4">The sequence shown here is derived from an EMBL/GenBank/DDBJ whole genome shotgun (WGS) entry which is preliminary data.</text>
</comment>
<name>A0AAD5X4L9_9FUNG</name>
<dbReference type="GO" id="GO:0046872">
    <property type="term" value="F:metal ion binding"/>
    <property type="evidence" value="ECO:0007669"/>
    <property type="project" value="UniProtKB-KW"/>
</dbReference>
<proteinExistence type="predicted"/>
<dbReference type="Pfam" id="PF16187">
    <property type="entry name" value="Peptidase_M16_M"/>
    <property type="match status" value="2"/>
</dbReference>
<dbReference type="GO" id="GO:0005739">
    <property type="term" value="C:mitochondrion"/>
    <property type="evidence" value="ECO:0007669"/>
    <property type="project" value="TreeGrafter"/>
</dbReference>
<sequence>MHHYAPEDILSGPYLVTEFGKDKIVESLGYLTPDKFRLTLLNPDFNVEGWQKAQWYGTDYTVQDFSEELVKAPSKPAIVQETPLVRMWHKKDDTFWVPKANVYFALKSPLSYLSPLTCVETRLYTDLLKDALNEYSYYAEVAGLSYALENNTEGFVLVCDGYNDKLSILLQKIVDKMVNLKINPERFKVIQEQEALKLAEIVENAFNPRPLAIAHRWDTMRTHLISRGASYVYAREVPNPKNLNSAIEYYVQVGDFSDADLRVRLSLFSQLGNEPCFDQLRTKEQLGYMVFSGLRKQTGLIGYRVIVQSEKDAAFVESRIEAFLEKMRASISAIAGYDNTVIKEMTPQEFEKHQLALSSKLLEKDKNLAQESSRLWSHVSSRYYYFDQHMHDADLVKQLSKEDVLSFYEEHLAVGASKRRKLSVHVRSQSVGSGSTDVGNAILQGATLLQGEDAIAEVKLSWPLGKGAVPVAPIESYFKP</sequence>
<evidence type="ECO:0000313" key="5">
    <source>
        <dbReference type="Proteomes" id="UP001212841"/>
    </source>
</evidence>
<accession>A0AAD5X4L9</accession>
<dbReference type="GO" id="GO:0051603">
    <property type="term" value="P:proteolysis involved in protein catabolic process"/>
    <property type="evidence" value="ECO:0007669"/>
    <property type="project" value="TreeGrafter"/>
</dbReference>
<dbReference type="InterPro" id="IPR054734">
    <property type="entry name" value="PqqF-like_C_4"/>
</dbReference>
<keyword evidence="5" id="KW-1185">Reference proteome</keyword>
<feature type="domain" description="Peptidase M16 middle/third" evidence="2">
    <location>
        <begin position="72"/>
        <end position="195"/>
    </location>
</feature>
<gene>
    <name evidence="4" type="primary">IDE1_1</name>
    <name evidence="4" type="ORF">HK097_000459</name>
</gene>
<evidence type="ECO:0000256" key="1">
    <source>
        <dbReference type="ARBA" id="ARBA00022723"/>
    </source>
</evidence>
<dbReference type="SUPFAM" id="SSF63411">
    <property type="entry name" value="LuxS/MPP-like metallohydrolase"/>
    <property type="match status" value="3"/>
</dbReference>
<feature type="domain" description="Coenzyme PQQ synthesis protein F-like C-terminal lobe" evidence="3">
    <location>
        <begin position="267"/>
        <end position="376"/>
    </location>
</feature>
<dbReference type="EMBL" id="JADGJD010000108">
    <property type="protein sequence ID" value="KAJ3054883.1"/>
    <property type="molecule type" value="Genomic_DNA"/>
</dbReference>
<dbReference type="PANTHER" id="PTHR43690:SF18">
    <property type="entry name" value="INSULIN-DEGRADING ENZYME-RELATED"/>
    <property type="match status" value="1"/>
</dbReference>
<protein>
    <submittedName>
        <fullName evidence="4">Insulinase (Peptidase M16)</fullName>
    </submittedName>
</protein>
<keyword evidence="1" id="KW-0479">Metal-binding</keyword>
<reference evidence="4" key="1">
    <citation type="submission" date="2020-05" db="EMBL/GenBank/DDBJ databases">
        <title>Phylogenomic resolution of chytrid fungi.</title>
        <authorList>
            <person name="Stajich J.E."/>
            <person name="Amses K."/>
            <person name="Simmons R."/>
            <person name="Seto K."/>
            <person name="Myers J."/>
            <person name="Bonds A."/>
            <person name="Quandt C.A."/>
            <person name="Barry K."/>
            <person name="Liu P."/>
            <person name="Grigoriev I."/>
            <person name="Longcore J.E."/>
            <person name="James T.Y."/>
        </authorList>
    </citation>
    <scope>NUCLEOTIDE SEQUENCE</scope>
    <source>
        <strain evidence="4">JEL0318</strain>
    </source>
</reference>
<dbReference type="Proteomes" id="UP001212841">
    <property type="component" value="Unassembled WGS sequence"/>
</dbReference>
<dbReference type="InterPro" id="IPR011249">
    <property type="entry name" value="Metalloenz_LuxS/M16"/>
</dbReference>
<evidence type="ECO:0000259" key="2">
    <source>
        <dbReference type="Pfam" id="PF16187"/>
    </source>
</evidence>
<dbReference type="GO" id="GO:0004222">
    <property type="term" value="F:metalloendopeptidase activity"/>
    <property type="evidence" value="ECO:0007669"/>
    <property type="project" value="TreeGrafter"/>
</dbReference>
<dbReference type="GO" id="GO:0043171">
    <property type="term" value="P:peptide catabolic process"/>
    <property type="evidence" value="ECO:0007669"/>
    <property type="project" value="TreeGrafter"/>
</dbReference>